<proteinExistence type="predicted"/>
<evidence type="ECO:0000259" key="1">
    <source>
        <dbReference type="Pfam" id="PF00561"/>
    </source>
</evidence>
<dbReference type="InterPro" id="IPR029058">
    <property type="entry name" value="AB_hydrolase_fold"/>
</dbReference>
<dbReference type="EMBL" id="CP127294">
    <property type="protein sequence ID" value="WIX77663.1"/>
    <property type="molecule type" value="Genomic_DNA"/>
</dbReference>
<name>A0A9Y2MUB2_9PSEU</name>
<dbReference type="Proteomes" id="UP001236014">
    <property type="component" value="Chromosome"/>
</dbReference>
<dbReference type="PANTHER" id="PTHR43798:SF33">
    <property type="entry name" value="HYDROLASE, PUTATIVE (AFU_ORTHOLOGUE AFUA_2G14860)-RELATED"/>
    <property type="match status" value="1"/>
</dbReference>
<dbReference type="GO" id="GO:0016787">
    <property type="term" value="F:hydrolase activity"/>
    <property type="evidence" value="ECO:0007669"/>
    <property type="project" value="UniProtKB-KW"/>
</dbReference>
<dbReference type="RefSeq" id="WP_285968403.1">
    <property type="nucleotide sequence ID" value="NZ_CP127294.1"/>
</dbReference>
<dbReference type="PANTHER" id="PTHR43798">
    <property type="entry name" value="MONOACYLGLYCEROL LIPASE"/>
    <property type="match status" value="1"/>
</dbReference>
<dbReference type="SUPFAM" id="SSF53474">
    <property type="entry name" value="alpha/beta-Hydrolases"/>
    <property type="match status" value="1"/>
</dbReference>
<keyword evidence="2" id="KW-0378">Hydrolase</keyword>
<reference evidence="2 3" key="1">
    <citation type="submission" date="2023-06" db="EMBL/GenBank/DDBJ databases">
        <authorList>
            <person name="Oyuntsetseg B."/>
            <person name="Kim S.B."/>
        </authorList>
    </citation>
    <scope>NUCLEOTIDE SEQUENCE [LARGE SCALE GENOMIC DNA]</scope>
    <source>
        <strain evidence="2 3">2-15</strain>
    </source>
</reference>
<dbReference type="InterPro" id="IPR000073">
    <property type="entry name" value="AB_hydrolase_1"/>
</dbReference>
<dbReference type="PRINTS" id="PR00111">
    <property type="entry name" value="ABHYDROLASE"/>
</dbReference>
<keyword evidence="3" id="KW-1185">Reference proteome</keyword>
<protein>
    <submittedName>
        <fullName evidence="2">Alpha/beta hydrolase</fullName>
    </submittedName>
</protein>
<evidence type="ECO:0000313" key="3">
    <source>
        <dbReference type="Proteomes" id="UP001236014"/>
    </source>
</evidence>
<dbReference type="KEGG" id="acab:QRX50_40705"/>
<feature type="domain" description="AB hydrolase-1" evidence="1">
    <location>
        <begin position="17"/>
        <end position="133"/>
    </location>
</feature>
<dbReference type="InterPro" id="IPR050266">
    <property type="entry name" value="AB_hydrolase_sf"/>
</dbReference>
<dbReference type="AlphaFoldDB" id="A0A9Y2MUB2"/>
<dbReference type="Gene3D" id="3.40.50.1820">
    <property type="entry name" value="alpha/beta hydrolase"/>
    <property type="match status" value="1"/>
</dbReference>
<gene>
    <name evidence="2" type="ORF">QRX50_40705</name>
</gene>
<evidence type="ECO:0000313" key="2">
    <source>
        <dbReference type="EMBL" id="WIX77663.1"/>
    </source>
</evidence>
<sequence length="253" mass="25658">MKINGTDLAVEVEGSGPAVLLVHGLGGTGNFYQVQADALASSHQVIRVDSAGAGRSGLREGIGIESHADDLAAVLDQVGVASAAVVGHSMGTLVARSFAARHRDKVTALALLGAVAEPPEAGRKAQHDRAALLRAEGTAAVAPGVVANALSEATRRDKPEVAAFVRELVMRQDAEGYARNCEALAAATDPGPVDPALPLLLITGAEDRVGPPAVSEALAAAHGSANVEVLPGVGHWTALEAAADVTSMLLKFL</sequence>
<organism evidence="2 3">
    <name type="scientific">Amycolatopsis carbonis</name>
    <dbReference type="NCBI Taxonomy" id="715471"/>
    <lineage>
        <taxon>Bacteria</taxon>
        <taxon>Bacillati</taxon>
        <taxon>Actinomycetota</taxon>
        <taxon>Actinomycetes</taxon>
        <taxon>Pseudonocardiales</taxon>
        <taxon>Pseudonocardiaceae</taxon>
        <taxon>Amycolatopsis</taxon>
    </lineage>
</organism>
<dbReference type="GO" id="GO:0016020">
    <property type="term" value="C:membrane"/>
    <property type="evidence" value="ECO:0007669"/>
    <property type="project" value="TreeGrafter"/>
</dbReference>
<accession>A0A9Y2MUB2</accession>
<dbReference type="Pfam" id="PF00561">
    <property type="entry name" value="Abhydrolase_1"/>
    <property type="match status" value="1"/>
</dbReference>